<evidence type="ECO:0000313" key="3">
    <source>
        <dbReference type="Proteomes" id="UP001200145"/>
    </source>
</evidence>
<accession>A0ABS9BDA2</accession>
<dbReference type="InterPro" id="IPR011256">
    <property type="entry name" value="Reg_factor_effector_dom_sf"/>
</dbReference>
<protein>
    <submittedName>
        <fullName evidence="2">SRPBCC family protein</fullName>
    </submittedName>
</protein>
<reference evidence="2 3" key="1">
    <citation type="submission" date="2022-01" db="EMBL/GenBank/DDBJ databases">
        <title>Flavihumibacter sp. nov., isolated from sediment of a river.</title>
        <authorList>
            <person name="Liu H."/>
        </authorList>
    </citation>
    <scope>NUCLEOTIDE SEQUENCE [LARGE SCALE GENOMIC DNA]</scope>
    <source>
        <strain evidence="2 3">RY-1</strain>
    </source>
</reference>
<dbReference type="RefSeq" id="WP_234863480.1">
    <property type="nucleotide sequence ID" value="NZ_JAKEVY010000001.1"/>
</dbReference>
<dbReference type="Gene3D" id="3.30.530.20">
    <property type="match status" value="1"/>
</dbReference>
<dbReference type="Pfam" id="PF06445">
    <property type="entry name" value="GyrI-like"/>
    <property type="match status" value="1"/>
</dbReference>
<dbReference type="Pfam" id="PF10604">
    <property type="entry name" value="Polyketide_cyc2"/>
    <property type="match status" value="1"/>
</dbReference>
<feature type="domain" description="GyrI-like small molecule binding" evidence="1">
    <location>
        <begin position="254"/>
        <end position="334"/>
    </location>
</feature>
<dbReference type="SUPFAM" id="SSF55961">
    <property type="entry name" value="Bet v1-like"/>
    <property type="match status" value="1"/>
</dbReference>
<sequence>MKRGIRILIWIAAILGLLLLIGAFLPGSVTVSRSTSIKAPASTVYGLLTDLTTYDAWMPWNQIDSNMKKTFGPVTKGKGAWYSWSSENWKVGEGKLEISAVVPNQSVTTDLVFGGSDEINKAEWTLEPDGNDTKITWTMHAHFGHNPISRWFGLFGESMIAPDFEKGLAQLKQKIETGELRLPEPKMMVETIKTAPFQVLTILDTAAVQSDIGPVLQKAYGEIGELINKDQLTFTSAPLAWFYSNSAPYVLEAAIPVNKAPGNTAGRIKYKTVPAENAVVVHFYGPYEETNLAYAKIQDWLKANNKKAKGTPYDVYMDDPTTKKSMYEVRTDIIQPFE</sequence>
<proteinExistence type="predicted"/>
<keyword evidence="3" id="KW-1185">Reference proteome</keyword>
<evidence type="ECO:0000313" key="2">
    <source>
        <dbReference type="EMBL" id="MCF1713062.1"/>
    </source>
</evidence>
<organism evidence="2 3">
    <name type="scientific">Flavihumibacter fluminis</name>
    <dbReference type="NCBI Taxonomy" id="2909236"/>
    <lineage>
        <taxon>Bacteria</taxon>
        <taxon>Pseudomonadati</taxon>
        <taxon>Bacteroidota</taxon>
        <taxon>Chitinophagia</taxon>
        <taxon>Chitinophagales</taxon>
        <taxon>Chitinophagaceae</taxon>
        <taxon>Flavihumibacter</taxon>
    </lineage>
</organism>
<dbReference type="CDD" id="cd07818">
    <property type="entry name" value="SRPBCC_1"/>
    <property type="match status" value="1"/>
</dbReference>
<dbReference type="SUPFAM" id="SSF55136">
    <property type="entry name" value="Probable bacterial effector-binding domain"/>
    <property type="match status" value="1"/>
</dbReference>
<dbReference type="Proteomes" id="UP001200145">
    <property type="component" value="Unassembled WGS sequence"/>
</dbReference>
<dbReference type="EMBL" id="JAKEVY010000001">
    <property type="protein sequence ID" value="MCF1713062.1"/>
    <property type="molecule type" value="Genomic_DNA"/>
</dbReference>
<dbReference type="InterPro" id="IPR029442">
    <property type="entry name" value="GyrI-like"/>
</dbReference>
<comment type="caution">
    <text evidence="2">The sequence shown here is derived from an EMBL/GenBank/DDBJ whole genome shotgun (WGS) entry which is preliminary data.</text>
</comment>
<evidence type="ECO:0000259" key="1">
    <source>
        <dbReference type="Pfam" id="PF06445"/>
    </source>
</evidence>
<dbReference type="InterPro" id="IPR019587">
    <property type="entry name" value="Polyketide_cyclase/dehydratase"/>
</dbReference>
<dbReference type="Gene3D" id="3.20.80.10">
    <property type="entry name" value="Regulatory factor, effector binding domain"/>
    <property type="match status" value="1"/>
</dbReference>
<name>A0ABS9BDA2_9BACT</name>
<gene>
    <name evidence="2" type="ORF">L0U88_00285</name>
</gene>
<dbReference type="InterPro" id="IPR023393">
    <property type="entry name" value="START-like_dom_sf"/>
</dbReference>